<accession>A0ABR3LAV8</accession>
<keyword evidence="1" id="KW-0472">Membrane</keyword>
<dbReference type="Proteomes" id="UP001558613">
    <property type="component" value="Unassembled WGS sequence"/>
</dbReference>
<sequence length="90" mass="9538">MHALLKVRDLSGLCGRSCSQFSPDLMLVLLHSLTLLTGGLAAEFITAPSLSLALSLSLFLIPLLLFSSSVKLATSVGSALFYLTNEILKS</sequence>
<feature type="transmembrane region" description="Helical" evidence="1">
    <location>
        <begin position="59"/>
        <end position="83"/>
    </location>
</feature>
<name>A0ABR3LAV8_9TELE</name>
<keyword evidence="1" id="KW-1133">Transmembrane helix</keyword>
<feature type="transmembrane region" description="Helical" evidence="1">
    <location>
        <begin position="25"/>
        <end position="47"/>
    </location>
</feature>
<proteinExistence type="predicted"/>
<keyword evidence="1" id="KW-0812">Transmembrane</keyword>
<organism evidence="2 3">
    <name type="scientific">Cirrhinus molitorella</name>
    <name type="common">mud carp</name>
    <dbReference type="NCBI Taxonomy" id="172907"/>
    <lineage>
        <taxon>Eukaryota</taxon>
        <taxon>Metazoa</taxon>
        <taxon>Chordata</taxon>
        <taxon>Craniata</taxon>
        <taxon>Vertebrata</taxon>
        <taxon>Euteleostomi</taxon>
        <taxon>Actinopterygii</taxon>
        <taxon>Neopterygii</taxon>
        <taxon>Teleostei</taxon>
        <taxon>Ostariophysi</taxon>
        <taxon>Cypriniformes</taxon>
        <taxon>Cyprinidae</taxon>
        <taxon>Labeoninae</taxon>
        <taxon>Labeonini</taxon>
        <taxon>Cirrhinus</taxon>
    </lineage>
</organism>
<evidence type="ECO:0000313" key="2">
    <source>
        <dbReference type="EMBL" id="KAL1250012.1"/>
    </source>
</evidence>
<evidence type="ECO:0000313" key="3">
    <source>
        <dbReference type="Proteomes" id="UP001558613"/>
    </source>
</evidence>
<keyword evidence="3" id="KW-1185">Reference proteome</keyword>
<gene>
    <name evidence="2" type="ORF">QQF64_021017</name>
</gene>
<reference evidence="2 3" key="1">
    <citation type="submission" date="2023-09" db="EMBL/GenBank/DDBJ databases">
        <authorList>
            <person name="Wang M."/>
        </authorList>
    </citation>
    <scope>NUCLEOTIDE SEQUENCE [LARGE SCALE GENOMIC DNA]</scope>
    <source>
        <strain evidence="2">GT-2023</strain>
        <tissue evidence="2">Liver</tissue>
    </source>
</reference>
<comment type="caution">
    <text evidence="2">The sequence shown here is derived from an EMBL/GenBank/DDBJ whole genome shotgun (WGS) entry which is preliminary data.</text>
</comment>
<evidence type="ECO:0000256" key="1">
    <source>
        <dbReference type="SAM" id="Phobius"/>
    </source>
</evidence>
<protein>
    <submittedName>
        <fullName evidence="2">Uncharacterized protein</fullName>
    </submittedName>
</protein>
<dbReference type="EMBL" id="JAYMGO010000023">
    <property type="protein sequence ID" value="KAL1250012.1"/>
    <property type="molecule type" value="Genomic_DNA"/>
</dbReference>